<accession>A0A5P2G8N2</accession>
<dbReference type="RefSeq" id="WP_131331644.1">
    <property type="nucleotide sequence ID" value="NZ_CP044016.1"/>
</dbReference>
<protein>
    <recommendedName>
        <fullName evidence="3">Circularly permuted type 2 ATP-grasp protein</fullName>
    </recommendedName>
</protein>
<evidence type="ECO:0000313" key="1">
    <source>
        <dbReference type="EMBL" id="QES90659.1"/>
    </source>
</evidence>
<name>A0A5P2G8N2_9BACT</name>
<dbReference type="EMBL" id="CP044016">
    <property type="protein sequence ID" value="QES90659.1"/>
    <property type="molecule type" value="Genomic_DNA"/>
</dbReference>
<gene>
    <name evidence="1" type="ORF">E0W69_019035</name>
</gene>
<dbReference type="SUPFAM" id="SSF56059">
    <property type="entry name" value="Glutathione synthetase ATP-binding domain-like"/>
    <property type="match status" value="1"/>
</dbReference>
<dbReference type="AlphaFoldDB" id="A0A5P2G8N2"/>
<keyword evidence="2" id="KW-1185">Reference proteome</keyword>
<sequence>MISEIRADFNRHFDEKNYEKMIEDIQAEYPNQLEFRIAETPVFLDKSLKNKLEEAAYEIVGQLENPAIVDKLKQAIPKEHFVPGKMTDCEMFSLDFGICEGEHGELIPQLIELQGFPTLFYFQYLEANAYRKAFNIEESWTNYFNDFSDAQYLKMLSDLILHGYSKEEVILLDIEPETQKTRIDFAVMQQHIGVFSKSISELYEENGNVYYLNDDGSKQYVKRIFNRMIFDDFDANKSKLSRYLDITQPLNVEWLPHPNWFYEWSKYCLPFLQSKYAPQTNFLNALKEIPTDLENYVLKPLFSFAGQGVIIDVSKEDIEKIATPEHWILQKKAKYAPIIKTQDQDAMFEIRLMFFRIPGQDKPVLINNLVRISKGKMVGVRYNMDKTWVGSSIAFFQKD</sequence>
<reference evidence="1 2" key="1">
    <citation type="submission" date="2019-09" db="EMBL/GenBank/DDBJ databases">
        <title>Complete genome sequence of Arachidicoccus sp. B3-10 isolated from apple orchard soil.</title>
        <authorList>
            <person name="Kim H.S."/>
            <person name="Han K.-I."/>
            <person name="Suh M.K."/>
            <person name="Lee K.C."/>
            <person name="Eom M.K."/>
            <person name="Kim J.-S."/>
            <person name="Kang S.W."/>
            <person name="Sin Y."/>
            <person name="Lee J.-S."/>
        </authorList>
    </citation>
    <scope>NUCLEOTIDE SEQUENCE [LARGE SCALE GENOMIC DNA]</scope>
    <source>
        <strain evidence="1 2">B3-10</strain>
    </source>
</reference>
<evidence type="ECO:0008006" key="3">
    <source>
        <dbReference type="Google" id="ProtNLM"/>
    </source>
</evidence>
<dbReference type="KEGG" id="arac:E0W69_019035"/>
<dbReference type="Proteomes" id="UP000292424">
    <property type="component" value="Chromosome"/>
</dbReference>
<organism evidence="1 2">
    <name type="scientific">Rhizosphaericola mali</name>
    <dbReference type="NCBI Taxonomy" id="2545455"/>
    <lineage>
        <taxon>Bacteria</taxon>
        <taxon>Pseudomonadati</taxon>
        <taxon>Bacteroidota</taxon>
        <taxon>Chitinophagia</taxon>
        <taxon>Chitinophagales</taxon>
        <taxon>Chitinophagaceae</taxon>
        <taxon>Rhizosphaericola</taxon>
    </lineage>
</organism>
<dbReference type="OrthoDB" id="108192at2"/>
<evidence type="ECO:0000313" key="2">
    <source>
        <dbReference type="Proteomes" id="UP000292424"/>
    </source>
</evidence>
<proteinExistence type="predicted"/>